<gene>
    <name evidence="1" type="ORF">C5471_11200</name>
</gene>
<proteinExistence type="predicted"/>
<protein>
    <submittedName>
        <fullName evidence="1">Uncharacterized protein</fullName>
    </submittedName>
</protein>
<organism evidence="1 2">
    <name type="scientific">Photorhabdus tasmaniensis</name>
    <dbReference type="NCBI Taxonomy" id="1004159"/>
    <lineage>
        <taxon>Bacteria</taxon>
        <taxon>Pseudomonadati</taxon>
        <taxon>Pseudomonadota</taxon>
        <taxon>Gammaproteobacteria</taxon>
        <taxon>Enterobacterales</taxon>
        <taxon>Morganellaceae</taxon>
        <taxon>Photorhabdus</taxon>
    </lineage>
</organism>
<accession>A0ABX0GIN4</accession>
<evidence type="ECO:0000313" key="1">
    <source>
        <dbReference type="EMBL" id="NHB88245.1"/>
    </source>
</evidence>
<evidence type="ECO:0000313" key="2">
    <source>
        <dbReference type="Proteomes" id="UP000697802"/>
    </source>
</evidence>
<comment type="caution">
    <text evidence="1">The sequence shown here is derived from an EMBL/GenBank/DDBJ whole genome shotgun (WGS) entry which is preliminary data.</text>
</comment>
<dbReference type="Proteomes" id="UP000697802">
    <property type="component" value="Unassembled WGS sequence"/>
</dbReference>
<dbReference type="EMBL" id="PUJU01000019">
    <property type="protein sequence ID" value="NHB88245.1"/>
    <property type="molecule type" value="Genomic_DNA"/>
</dbReference>
<reference evidence="1 2" key="1">
    <citation type="submission" date="2018-02" db="EMBL/GenBank/DDBJ databases">
        <authorList>
            <person name="Machado R.A."/>
        </authorList>
    </citation>
    <scope>NUCLEOTIDE SEQUENCE [LARGE SCALE GENOMIC DNA]</scope>
    <source>
        <strain evidence="1 2">T327</strain>
    </source>
</reference>
<keyword evidence="2" id="KW-1185">Reference proteome</keyword>
<dbReference type="RefSeq" id="WP_133814490.1">
    <property type="nucleotide sequence ID" value="NZ_CAWPIF010000019.1"/>
</dbReference>
<sequence>MKINISIFKAIQRIFSPDYIYTIDKSIDYKTENYWFFKEFGTQTYVKKTYEQLMNSDFFREVNPKDIAFIAETEARKKLIDTKLSISEETRCGVYTITNGNNEITVTGKEFMKDRELIDNTAGVDATRIAFYTGLRKGREISNKLAQQKPSDHKFNQPLKLVK</sequence>
<name>A0ABX0GIN4_9GAMM</name>